<dbReference type="OrthoDB" id="536881at2759"/>
<dbReference type="OMA" id="DKFQCED"/>
<organism evidence="6 7">
    <name type="scientific">Schizosaccharomyces octosporus (strain yFS286)</name>
    <name type="common">Fission yeast</name>
    <name type="synonym">Octosporomyces octosporus</name>
    <dbReference type="NCBI Taxonomy" id="483514"/>
    <lineage>
        <taxon>Eukaryota</taxon>
        <taxon>Fungi</taxon>
        <taxon>Dikarya</taxon>
        <taxon>Ascomycota</taxon>
        <taxon>Taphrinomycotina</taxon>
        <taxon>Schizosaccharomycetes</taxon>
        <taxon>Schizosaccharomycetales</taxon>
        <taxon>Schizosaccharomycetaceae</taxon>
        <taxon>Schizosaccharomyces</taxon>
    </lineage>
</organism>
<dbReference type="GO" id="GO:0005886">
    <property type="term" value="C:plasma membrane"/>
    <property type="evidence" value="ECO:0007669"/>
    <property type="project" value="TreeGrafter"/>
</dbReference>
<dbReference type="GeneID" id="25031350"/>
<evidence type="ECO:0000313" key="6">
    <source>
        <dbReference type="EMBL" id="EPX74893.1"/>
    </source>
</evidence>
<feature type="signal peptide" evidence="5">
    <location>
        <begin position="1"/>
        <end position="20"/>
    </location>
</feature>
<dbReference type="Proteomes" id="UP000016088">
    <property type="component" value="Unassembled WGS sequence"/>
</dbReference>
<dbReference type="GO" id="GO:0009277">
    <property type="term" value="C:fungal-type cell wall"/>
    <property type="evidence" value="ECO:0007669"/>
    <property type="project" value="EnsemblFungi"/>
</dbReference>
<proteinExistence type="predicted"/>
<feature type="chain" id="PRO_5004554672" evidence="5">
    <location>
        <begin position="21"/>
        <end position="415"/>
    </location>
</feature>
<evidence type="ECO:0000256" key="2">
    <source>
        <dbReference type="ARBA" id="ARBA00022729"/>
    </source>
</evidence>
<accession>S9Q5H2</accession>
<dbReference type="AlphaFoldDB" id="S9Q5H2"/>
<dbReference type="GO" id="GO:0031505">
    <property type="term" value="P:fungal-type cell wall organization"/>
    <property type="evidence" value="ECO:0007669"/>
    <property type="project" value="TreeGrafter"/>
</dbReference>
<name>S9Q5H2_SCHOY</name>
<keyword evidence="7" id="KW-1185">Reference proteome</keyword>
<dbReference type="EMBL" id="KE503206">
    <property type="protein sequence ID" value="EPX74893.1"/>
    <property type="molecule type" value="Genomic_DNA"/>
</dbReference>
<feature type="region of interest" description="Disordered" evidence="4">
    <location>
        <begin position="365"/>
        <end position="390"/>
    </location>
</feature>
<dbReference type="PANTHER" id="PTHR31018:SF11">
    <property type="entry name" value="CELL WALL PROTEIN ECM33"/>
    <property type="match status" value="1"/>
</dbReference>
<evidence type="ECO:0000256" key="3">
    <source>
        <dbReference type="ARBA" id="ARBA00023180"/>
    </source>
</evidence>
<dbReference type="VEuPathDB" id="FungiDB:SOCG_02373"/>
<comment type="subcellular location">
    <subcellularLocation>
        <location evidence="1">Cell envelope</location>
    </subcellularLocation>
</comment>
<protein>
    <submittedName>
        <fullName evidence="6">Cell wall protein Ecm33</fullName>
    </submittedName>
</protein>
<reference evidence="6 7" key="1">
    <citation type="journal article" date="2011" name="Science">
        <title>Comparative functional genomics of the fission yeasts.</title>
        <authorList>
            <person name="Rhind N."/>
            <person name="Chen Z."/>
            <person name="Yassour M."/>
            <person name="Thompson D.A."/>
            <person name="Haas B.J."/>
            <person name="Habib N."/>
            <person name="Wapinski I."/>
            <person name="Roy S."/>
            <person name="Lin M.F."/>
            <person name="Heiman D.I."/>
            <person name="Young S.K."/>
            <person name="Furuya K."/>
            <person name="Guo Y."/>
            <person name="Pidoux A."/>
            <person name="Chen H.M."/>
            <person name="Robbertse B."/>
            <person name="Goldberg J.M."/>
            <person name="Aoki K."/>
            <person name="Bayne E.H."/>
            <person name="Berlin A.M."/>
            <person name="Desjardins C.A."/>
            <person name="Dobbs E."/>
            <person name="Dukaj L."/>
            <person name="Fan L."/>
            <person name="FitzGerald M.G."/>
            <person name="French C."/>
            <person name="Gujja S."/>
            <person name="Hansen K."/>
            <person name="Keifenheim D."/>
            <person name="Levin J.Z."/>
            <person name="Mosher R.A."/>
            <person name="Mueller C.A."/>
            <person name="Pfiffner J."/>
            <person name="Priest M."/>
            <person name="Russ C."/>
            <person name="Smialowska A."/>
            <person name="Swoboda P."/>
            <person name="Sykes S.M."/>
            <person name="Vaughn M."/>
            <person name="Vengrova S."/>
            <person name="Yoder R."/>
            <person name="Zeng Q."/>
            <person name="Allshire R."/>
            <person name="Baulcombe D."/>
            <person name="Birren B.W."/>
            <person name="Brown W."/>
            <person name="Ekwall K."/>
            <person name="Kellis M."/>
            <person name="Leatherwood J."/>
            <person name="Levin H."/>
            <person name="Margalit H."/>
            <person name="Martienssen R."/>
            <person name="Nieduszynski C.A."/>
            <person name="Spatafora J.W."/>
            <person name="Friedman N."/>
            <person name="Dalgaard J.Z."/>
            <person name="Baumann P."/>
            <person name="Niki H."/>
            <person name="Regev A."/>
            <person name="Nusbaum C."/>
        </authorList>
    </citation>
    <scope>NUCLEOTIDE SEQUENCE [LARGE SCALE GENOMIC DNA]</scope>
    <source>
        <strain evidence="7">yFS286</strain>
    </source>
</reference>
<dbReference type="InterPro" id="IPR036941">
    <property type="entry name" value="Rcpt_L-dom_sf"/>
</dbReference>
<dbReference type="GO" id="GO:0035556">
    <property type="term" value="P:intracellular signal transduction"/>
    <property type="evidence" value="ECO:0007669"/>
    <property type="project" value="EnsemblFungi"/>
</dbReference>
<dbReference type="eggNOG" id="ENOG502QUZC">
    <property type="taxonomic scope" value="Eukaryota"/>
</dbReference>
<evidence type="ECO:0000256" key="1">
    <source>
        <dbReference type="ARBA" id="ARBA00004196"/>
    </source>
</evidence>
<dbReference type="RefSeq" id="XP_013016320.1">
    <property type="nucleotide sequence ID" value="XM_013160866.1"/>
</dbReference>
<gene>
    <name evidence="6" type="ORF">SOCG_02373</name>
</gene>
<dbReference type="Gene3D" id="3.80.20.20">
    <property type="entry name" value="Receptor L-domain"/>
    <property type="match status" value="2"/>
</dbReference>
<keyword evidence="3" id="KW-0325">Glycoprotein</keyword>
<dbReference type="HOGENOM" id="CLU_035846_0_0_1"/>
<evidence type="ECO:0000256" key="4">
    <source>
        <dbReference type="SAM" id="MobiDB-lite"/>
    </source>
</evidence>
<dbReference type="GO" id="GO:0009986">
    <property type="term" value="C:cell surface"/>
    <property type="evidence" value="ECO:0007669"/>
    <property type="project" value="EnsemblFungi"/>
</dbReference>
<dbReference type="SUPFAM" id="SSF52058">
    <property type="entry name" value="L domain-like"/>
    <property type="match status" value="2"/>
</dbReference>
<dbReference type="InterPro" id="IPR051648">
    <property type="entry name" value="CWI-Assembly_Regulator"/>
</dbReference>
<keyword evidence="2 5" id="KW-0732">Signal</keyword>
<sequence>MLFFKSLSLSLLFLASRVLADNNNNNCSGNKNVTAQSDLDNLNSCSKLDGSLYVDSLNSGISVLNVDGIKQITGDVVVSNSPHLETLNFQDLETVGGKFNIHDMIRLNSLPAPKLNEVGSLDLKVLPNLEELQFNNGIKKAGSIEIVNTQLKSIRGIDITTIGTFNINNNKYIESIDMPQLETAQSINIAANAKKVDVNFSKLANVSSDANFNGISNVFVGNLKSAKGSIGFTDTSLNNVSLPYLTSVTQSLYFMDSTDLERLNLPNLTSIGGGLTVNNTHLTKISGFPQLSEVGGSLTLLGNYSDIDLPKLSDVRGSLLVESKSSNFSCPFKKSDGVIKGNDWTCKGAVSSIAKSSSVSSTATSSGFSSSSTSGSVSGASHGKSASGDKSGASTVAFSAGVVGIVTIFGAALSL</sequence>
<dbReference type="PANTHER" id="PTHR31018">
    <property type="entry name" value="SPORULATION-SPECIFIC PROTEIN-RELATED"/>
    <property type="match status" value="1"/>
</dbReference>
<evidence type="ECO:0000256" key="5">
    <source>
        <dbReference type="SAM" id="SignalP"/>
    </source>
</evidence>
<evidence type="ECO:0000313" key="7">
    <source>
        <dbReference type="Proteomes" id="UP000016088"/>
    </source>
</evidence>